<protein>
    <submittedName>
        <fullName evidence="7">DNA-binding MarR family transcriptional regulator</fullName>
    </submittedName>
</protein>
<dbReference type="AlphaFoldDB" id="A0A7X0MAZ3"/>
<comment type="subcellular location">
    <subcellularLocation>
        <location evidence="1">Cytoplasm</location>
    </subcellularLocation>
</comment>
<evidence type="ECO:0000256" key="4">
    <source>
        <dbReference type="ARBA" id="ARBA00023125"/>
    </source>
</evidence>
<keyword evidence="5" id="KW-0804">Transcription</keyword>
<evidence type="ECO:0000256" key="5">
    <source>
        <dbReference type="ARBA" id="ARBA00023163"/>
    </source>
</evidence>
<feature type="domain" description="HTH marR-type" evidence="6">
    <location>
        <begin position="68"/>
        <end position="205"/>
    </location>
</feature>
<evidence type="ECO:0000256" key="2">
    <source>
        <dbReference type="ARBA" id="ARBA00022490"/>
    </source>
</evidence>
<sequence>MPRPKQAALARSLNGVIHAKLAVTSKRLFTNDKKPVAVLRVKVYDYLSHDLENPYGVLEMADDPLKLDTFICFALYSANHAMNRLYKPMLDALNLTYPQYLVMVTLWEEDGQTVGGIGEKLFLESSTLTPLLKRLEAAGFIQRIRSKDDERQVVIHLTSEGTALKKKAASIPACILDASEHSVDDLTRLKVEITALREALSKNAA</sequence>
<reference evidence="7 8" key="1">
    <citation type="submission" date="2020-08" db="EMBL/GenBank/DDBJ databases">
        <title>Genomic Encyclopedia of Type Strains, Phase IV (KMG-V): Genome sequencing to study the core and pangenomes of soil and plant-associated prokaryotes.</title>
        <authorList>
            <person name="Whitman W."/>
        </authorList>
    </citation>
    <scope>NUCLEOTIDE SEQUENCE [LARGE SCALE GENOMIC DNA]</scope>
    <source>
        <strain evidence="7 8">SEMIA 4060</strain>
    </source>
</reference>
<evidence type="ECO:0000259" key="6">
    <source>
        <dbReference type="PROSITE" id="PS50995"/>
    </source>
</evidence>
<dbReference type="Gene3D" id="1.10.10.10">
    <property type="entry name" value="Winged helix-like DNA-binding domain superfamily/Winged helix DNA-binding domain"/>
    <property type="match status" value="1"/>
</dbReference>
<dbReference type="GO" id="GO:0006950">
    <property type="term" value="P:response to stress"/>
    <property type="evidence" value="ECO:0007669"/>
    <property type="project" value="TreeGrafter"/>
</dbReference>
<evidence type="ECO:0000256" key="3">
    <source>
        <dbReference type="ARBA" id="ARBA00023015"/>
    </source>
</evidence>
<dbReference type="InterPro" id="IPR036388">
    <property type="entry name" value="WH-like_DNA-bd_sf"/>
</dbReference>
<dbReference type="GO" id="GO:0005737">
    <property type="term" value="C:cytoplasm"/>
    <property type="evidence" value="ECO:0007669"/>
    <property type="project" value="UniProtKB-SubCell"/>
</dbReference>
<dbReference type="Proteomes" id="UP000565576">
    <property type="component" value="Unassembled WGS sequence"/>
</dbReference>
<evidence type="ECO:0000313" key="8">
    <source>
        <dbReference type="Proteomes" id="UP000565576"/>
    </source>
</evidence>
<proteinExistence type="predicted"/>
<dbReference type="SMART" id="SM00347">
    <property type="entry name" value="HTH_MARR"/>
    <property type="match status" value="1"/>
</dbReference>
<comment type="caution">
    <text evidence="7">The sequence shown here is derived from an EMBL/GenBank/DDBJ whole genome shotgun (WGS) entry which is preliminary data.</text>
</comment>
<accession>A0A7X0MAZ3</accession>
<dbReference type="InterPro" id="IPR055166">
    <property type="entry name" value="Transc_reg_Sar_Rot_HTH"/>
</dbReference>
<dbReference type="PANTHER" id="PTHR33164">
    <property type="entry name" value="TRANSCRIPTIONAL REGULATOR, MARR FAMILY"/>
    <property type="match status" value="1"/>
</dbReference>
<keyword evidence="2" id="KW-0963">Cytoplasm</keyword>
<dbReference type="GO" id="GO:0003700">
    <property type="term" value="F:DNA-binding transcription factor activity"/>
    <property type="evidence" value="ECO:0007669"/>
    <property type="project" value="InterPro"/>
</dbReference>
<dbReference type="SUPFAM" id="SSF46785">
    <property type="entry name" value="Winged helix' DNA-binding domain"/>
    <property type="match status" value="1"/>
</dbReference>
<dbReference type="InterPro" id="IPR039422">
    <property type="entry name" value="MarR/SlyA-like"/>
</dbReference>
<dbReference type="Pfam" id="PF22381">
    <property type="entry name" value="Staph_reg_Sar_Rot"/>
    <property type="match status" value="1"/>
</dbReference>
<evidence type="ECO:0000256" key="1">
    <source>
        <dbReference type="ARBA" id="ARBA00004496"/>
    </source>
</evidence>
<gene>
    <name evidence="7" type="ORF">GGD46_001488</name>
</gene>
<organism evidence="7 8">
    <name type="scientific">Rhizobium lusitanum</name>
    <dbReference type="NCBI Taxonomy" id="293958"/>
    <lineage>
        <taxon>Bacteria</taxon>
        <taxon>Pseudomonadati</taxon>
        <taxon>Pseudomonadota</taxon>
        <taxon>Alphaproteobacteria</taxon>
        <taxon>Hyphomicrobiales</taxon>
        <taxon>Rhizobiaceae</taxon>
        <taxon>Rhizobium/Agrobacterium group</taxon>
        <taxon>Rhizobium</taxon>
    </lineage>
</organism>
<dbReference type="InterPro" id="IPR000835">
    <property type="entry name" value="HTH_MarR-typ"/>
</dbReference>
<evidence type="ECO:0000313" key="7">
    <source>
        <dbReference type="EMBL" id="MBB6484222.1"/>
    </source>
</evidence>
<keyword evidence="4 7" id="KW-0238">DNA-binding</keyword>
<dbReference type="EMBL" id="JACHBG010000002">
    <property type="protein sequence ID" value="MBB6484222.1"/>
    <property type="molecule type" value="Genomic_DNA"/>
</dbReference>
<name>A0A7X0MAZ3_9HYPH</name>
<dbReference type="PROSITE" id="PS50995">
    <property type="entry name" value="HTH_MARR_2"/>
    <property type="match status" value="1"/>
</dbReference>
<dbReference type="InterPro" id="IPR036390">
    <property type="entry name" value="WH_DNA-bd_sf"/>
</dbReference>
<dbReference type="FunFam" id="1.10.10.10:FF:000163">
    <property type="entry name" value="MarR family transcriptional regulator"/>
    <property type="match status" value="1"/>
</dbReference>
<dbReference type="PANTHER" id="PTHR33164:SF5">
    <property type="entry name" value="ORGANIC HYDROPEROXIDE RESISTANCE TRANSCRIPTIONAL REGULATOR"/>
    <property type="match status" value="1"/>
</dbReference>
<keyword evidence="3" id="KW-0805">Transcription regulation</keyword>
<dbReference type="GO" id="GO:0003677">
    <property type="term" value="F:DNA binding"/>
    <property type="evidence" value="ECO:0007669"/>
    <property type="project" value="UniProtKB-KW"/>
</dbReference>